<proteinExistence type="inferred from homology"/>
<evidence type="ECO:0000313" key="5">
    <source>
        <dbReference type="Proteomes" id="UP000569329"/>
    </source>
</evidence>
<dbReference type="PANTHER" id="PTHR30575:SF0">
    <property type="entry name" value="XAA-ARG DIPEPTIDASE"/>
    <property type="match status" value="1"/>
</dbReference>
<dbReference type="InterPro" id="IPR017144">
    <property type="entry name" value="Xaa-Arg_dipeptidase"/>
</dbReference>
<feature type="region of interest" description="Disordered" evidence="2">
    <location>
        <begin position="1"/>
        <end position="45"/>
    </location>
</feature>
<sequence>MTDKRPTSEPVPPDTSYLRSMTEATERAVAGSRAPRSSSTGAGEQLCRDVEQQLDSCAEDLVALSRDVHAHPEEGFAEHGSVERVATVLRRYGHLPRVGVGGLDTALRAESGAGAPHVAVLAEYDALPGIGHGCGHNVICASAVGAFLAAASATTTTGGRVSLVGTPAEEGGGGKELLARRGVFDDVDAVVMLHPFSHDIAAHPFLGRRQLEVVFHGVAAHASAQPFMGRNALDAVVATYQGVAALRQHIPPTDRVHGIITDGGKRPNVVPERASALFYLRSAETGPLQDLTRRLEAIAQGAAEMTGCGVELLWDSQPGYLPIRHNEALAGRWAQHQARRGRTSLPRGVVPEYVTGSTDLGNLSHRVPAMHPMIALEGESLSLHTAEFATAAGATTGDRAVLDGAAGLALTAVDYLADAELRRAVTEEFEAAGGAVDVASFFD</sequence>
<comment type="caution">
    <text evidence="4">The sequence shown here is derived from an EMBL/GenBank/DDBJ whole genome shotgun (WGS) entry which is preliminary data.</text>
</comment>
<protein>
    <recommendedName>
        <fullName evidence="1">Peptidase M20 domain-containing protein 2</fullName>
    </recommendedName>
</protein>
<keyword evidence="5" id="KW-1185">Reference proteome</keyword>
<keyword evidence="4" id="KW-0378">Hydrolase</keyword>
<dbReference type="GO" id="GO:0005737">
    <property type="term" value="C:cytoplasm"/>
    <property type="evidence" value="ECO:0007669"/>
    <property type="project" value="TreeGrafter"/>
</dbReference>
<dbReference type="GO" id="GO:0071713">
    <property type="term" value="F:para-aminobenzoyl-glutamate hydrolase activity"/>
    <property type="evidence" value="ECO:0007669"/>
    <property type="project" value="TreeGrafter"/>
</dbReference>
<evidence type="ECO:0000259" key="3">
    <source>
        <dbReference type="Pfam" id="PF07687"/>
    </source>
</evidence>
<comment type="similarity">
    <text evidence="1">Belongs to the peptidase M20A family.</text>
</comment>
<dbReference type="PANTHER" id="PTHR30575">
    <property type="entry name" value="PEPTIDASE M20"/>
    <property type="match status" value="1"/>
</dbReference>
<dbReference type="Pfam" id="PF07687">
    <property type="entry name" value="M20_dimer"/>
    <property type="match status" value="1"/>
</dbReference>
<dbReference type="Gene3D" id="3.30.70.360">
    <property type="match status" value="1"/>
</dbReference>
<reference evidence="4 5" key="1">
    <citation type="submission" date="2020-07" db="EMBL/GenBank/DDBJ databases">
        <title>Sequencing the genomes of 1000 actinobacteria strains.</title>
        <authorList>
            <person name="Klenk H.-P."/>
        </authorList>
    </citation>
    <scope>NUCLEOTIDE SEQUENCE [LARGE SCALE GENOMIC DNA]</scope>
    <source>
        <strain evidence="4 5">DSM 45975</strain>
    </source>
</reference>
<dbReference type="NCBIfam" id="TIGR01891">
    <property type="entry name" value="amidohydrolases"/>
    <property type="match status" value="1"/>
</dbReference>
<dbReference type="EMBL" id="JACGWZ010000004">
    <property type="protein sequence ID" value="MBA8825882.1"/>
    <property type="molecule type" value="Genomic_DNA"/>
</dbReference>
<dbReference type="InterPro" id="IPR002933">
    <property type="entry name" value="Peptidase_M20"/>
</dbReference>
<gene>
    <name evidence="4" type="ORF">FHX42_003248</name>
</gene>
<evidence type="ECO:0000256" key="1">
    <source>
        <dbReference type="PIRNR" id="PIRNR037226"/>
    </source>
</evidence>
<dbReference type="GO" id="GO:0046657">
    <property type="term" value="P:folic acid catabolic process"/>
    <property type="evidence" value="ECO:0007669"/>
    <property type="project" value="TreeGrafter"/>
</dbReference>
<dbReference type="Gene3D" id="3.40.630.10">
    <property type="entry name" value="Zn peptidases"/>
    <property type="match status" value="1"/>
</dbReference>
<dbReference type="SUPFAM" id="SSF53187">
    <property type="entry name" value="Zn-dependent exopeptidases"/>
    <property type="match status" value="1"/>
</dbReference>
<name>A0A839DV75_9PSEU</name>
<dbReference type="FunFam" id="3.30.70.360:FF:000004">
    <property type="entry name" value="Peptidase M20 domain-containing protein 2"/>
    <property type="match status" value="1"/>
</dbReference>
<dbReference type="PIRSF" id="PIRSF037226">
    <property type="entry name" value="Amidohydrolase_ACY1L2_prd"/>
    <property type="match status" value="1"/>
</dbReference>
<dbReference type="GO" id="GO:0016805">
    <property type="term" value="F:dipeptidase activity"/>
    <property type="evidence" value="ECO:0007669"/>
    <property type="project" value="InterPro"/>
</dbReference>
<dbReference type="Proteomes" id="UP000569329">
    <property type="component" value="Unassembled WGS sequence"/>
</dbReference>
<evidence type="ECO:0000256" key="2">
    <source>
        <dbReference type="SAM" id="MobiDB-lite"/>
    </source>
</evidence>
<organism evidence="4 5">
    <name type="scientific">Halosaccharopolyspora lacisalsi</name>
    <dbReference type="NCBI Taxonomy" id="1000566"/>
    <lineage>
        <taxon>Bacteria</taxon>
        <taxon>Bacillati</taxon>
        <taxon>Actinomycetota</taxon>
        <taxon>Actinomycetes</taxon>
        <taxon>Pseudonocardiales</taxon>
        <taxon>Pseudonocardiaceae</taxon>
        <taxon>Halosaccharopolyspora</taxon>
    </lineage>
</organism>
<dbReference type="AlphaFoldDB" id="A0A839DV75"/>
<dbReference type="Pfam" id="PF01546">
    <property type="entry name" value="Peptidase_M20"/>
    <property type="match status" value="1"/>
</dbReference>
<feature type="domain" description="Peptidase M20 dimerisation" evidence="3">
    <location>
        <begin position="210"/>
        <end position="300"/>
    </location>
</feature>
<dbReference type="InterPro" id="IPR011650">
    <property type="entry name" value="Peptidase_M20_dimer"/>
</dbReference>
<accession>A0A839DV75</accession>
<dbReference type="InterPro" id="IPR052030">
    <property type="entry name" value="Peptidase_M20/M20A_hydrolases"/>
</dbReference>
<dbReference type="CDD" id="cd05672">
    <property type="entry name" value="M20_ACY1L2-like"/>
    <property type="match status" value="1"/>
</dbReference>
<evidence type="ECO:0000313" key="4">
    <source>
        <dbReference type="EMBL" id="MBA8825882.1"/>
    </source>
</evidence>
<dbReference type="InterPro" id="IPR036264">
    <property type="entry name" value="Bact_exopeptidase_dim_dom"/>
</dbReference>
<dbReference type="InterPro" id="IPR017439">
    <property type="entry name" value="Amidohydrolase"/>
</dbReference>
<dbReference type="SUPFAM" id="SSF55031">
    <property type="entry name" value="Bacterial exopeptidase dimerisation domain"/>
    <property type="match status" value="1"/>
</dbReference>